<dbReference type="PANTHER" id="PTHR13326:SF21">
    <property type="entry name" value="PSEUDOURIDYLATE SYNTHASE PUS7L"/>
    <property type="match status" value="1"/>
</dbReference>
<evidence type="ECO:0000313" key="5">
    <source>
        <dbReference type="EMBL" id="CAH7677040.1"/>
    </source>
</evidence>
<dbReference type="Pfam" id="PF01142">
    <property type="entry name" value="TruD"/>
    <property type="match status" value="1"/>
</dbReference>
<dbReference type="Gene3D" id="3.30.2350.20">
    <property type="entry name" value="TruD, catalytic domain"/>
    <property type="match status" value="2"/>
</dbReference>
<keyword evidence="6" id="KW-1185">Reference proteome</keyword>
<dbReference type="InterPro" id="IPR020103">
    <property type="entry name" value="PsdUridine_synth_cat_dom_sf"/>
</dbReference>
<dbReference type="PIRSF" id="PIRSF037016">
    <property type="entry name" value="Pseudouridin_synth_euk_prd"/>
    <property type="match status" value="1"/>
</dbReference>
<accession>A0AAV0B3U4</accession>
<gene>
    <name evidence="5" type="ORF">PPACK8108_LOCUS12166</name>
</gene>
<name>A0AAV0B3U4_PHAPC</name>
<dbReference type="EMBL" id="CALTRL010002887">
    <property type="protein sequence ID" value="CAH7677040.1"/>
    <property type="molecule type" value="Genomic_DNA"/>
</dbReference>
<evidence type="ECO:0000256" key="1">
    <source>
        <dbReference type="ARBA" id="ARBA00007953"/>
    </source>
</evidence>
<dbReference type="NCBIfam" id="TIGR00094">
    <property type="entry name" value="tRNA_TruD_broad"/>
    <property type="match status" value="1"/>
</dbReference>
<dbReference type="GO" id="GO:0005634">
    <property type="term" value="C:nucleus"/>
    <property type="evidence" value="ECO:0007669"/>
    <property type="project" value="TreeGrafter"/>
</dbReference>
<reference evidence="5" key="1">
    <citation type="submission" date="2022-06" db="EMBL/GenBank/DDBJ databases">
        <authorList>
            <consortium name="SYNGENTA / RWTH Aachen University"/>
        </authorList>
    </citation>
    <scope>NUCLEOTIDE SEQUENCE</scope>
</reference>
<evidence type="ECO:0000259" key="4">
    <source>
        <dbReference type="PROSITE" id="PS50984"/>
    </source>
</evidence>
<dbReference type="InterPro" id="IPR042214">
    <property type="entry name" value="TruD_catalytic"/>
</dbReference>
<dbReference type="CDD" id="cd02576">
    <property type="entry name" value="PseudoU_synth_ScPUS7"/>
    <property type="match status" value="1"/>
</dbReference>
<protein>
    <submittedName>
        <fullName evidence="5">Pseudouridine synthase</fullName>
    </submittedName>
</protein>
<feature type="region of interest" description="Disordered" evidence="3">
    <location>
        <begin position="1"/>
        <end position="60"/>
    </location>
</feature>
<comment type="caution">
    <text evidence="5">The sequence shown here is derived from an EMBL/GenBank/DDBJ whole genome shotgun (WGS) entry which is preliminary data.</text>
</comment>
<feature type="compositionally biased region" description="Polar residues" evidence="3">
    <location>
        <begin position="224"/>
        <end position="241"/>
    </location>
</feature>
<dbReference type="InterPro" id="IPR011760">
    <property type="entry name" value="PsdUridine_synth_TruD_insert"/>
</dbReference>
<dbReference type="PANTHER" id="PTHR13326">
    <property type="entry name" value="TRNA PSEUDOURIDINE SYNTHASE D"/>
    <property type="match status" value="1"/>
</dbReference>
<evidence type="ECO:0000313" key="6">
    <source>
        <dbReference type="Proteomes" id="UP001153365"/>
    </source>
</evidence>
<evidence type="ECO:0000256" key="2">
    <source>
        <dbReference type="ARBA" id="ARBA00023235"/>
    </source>
</evidence>
<dbReference type="Proteomes" id="UP001153365">
    <property type="component" value="Unassembled WGS sequence"/>
</dbReference>
<evidence type="ECO:0000256" key="3">
    <source>
        <dbReference type="SAM" id="MobiDB-lite"/>
    </source>
</evidence>
<feature type="domain" description="TRUD" evidence="4">
    <location>
        <begin position="438"/>
        <end position="667"/>
    </location>
</feature>
<feature type="region of interest" description="Disordered" evidence="3">
    <location>
        <begin position="195"/>
        <end position="252"/>
    </location>
</feature>
<sequence>MSTSPGSEGNIDKSVALPINPRKRDLSPLTDNNRIKNHRENSVSTLDSAAEEEEDVGAPQSEVDLCTRSEISRPDELGNRNEGFVSKLLKSIDMSRTCLSEEQVGITQYINPCLPTFSAILKHRFTDFLVYEVDNQGQVVHLKDINDPRASEKSQDEIVKCKPVSLVEWPVDSEVKLLEILCTSELEILKQFVSRGPPSNAKRRESKKPTTETKKSESDEKLYEQSNDGNPDNESAVSSVISKPIESKDQRKKFHQTIRELFQGRLVTEHKEIEGNQPAIEITWTRPGKNTDRKPKPVDSKPPFIHFTLQKTNRETQDALSILSRQLHCNVSKDLGICGTKDKRSVSCQRVSLRRGKRTIEDVWCFINRVKKNQKPVGGVVFKERGEKGIRVGDFCYQEEPLKLGQLQGNRFVIVLRDIFPTEPKLLKEAVDTLATRGFLNYFGMQRFGTTSVGTHLLGLSLLRGEWDLAIDLIMRHKVGDPQDVELARSVWLEKKDARSALDLMPRRCVAERSILQFFSKQKTCNDKCGALASIPKNLKMMYIHAYQSYIWNTILSERVELYGCDKPVIGDLVEVKDGKISETIDADLESEEIDEPASVKLLKTAEDCEAYTIYDVVLPLIGYKVTYPGNQLGDRYLEMLRQDGLDPQKLYRTQAYAGTYRKIIHLPGDVNFKLYEYEDPDLSLSQADEDVLLGLELPPQNEWSGESGGGKNLALKVELTLSSSTYATMALREILKSDTGKKAQSKMTQQMRERMAQLPVEGNKIN</sequence>
<proteinExistence type="inferred from homology"/>
<feature type="compositionally biased region" description="Basic and acidic residues" evidence="3">
    <location>
        <begin position="207"/>
        <end position="223"/>
    </location>
</feature>
<dbReference type="GO" id="GO:0003723">
    <property type="term" value="F:RNA binding"/>
    <property type="evidence" value="ECO:0007669"/>
    <property type="project" value="InterPro"/>
</dbReference>
<dbReference type="PROSITE" id="PS50984">
    <property type="entry name" value="TRUD"/>
    <property type="match status" value="1"/>
</dbReference>
<dbReference type="AlphaFoldDB" id="A0AAV0B3U4"/>
<organism evidence="5 6">
    <name type="scientific">Phakopsora pachyrhizi</name>
    <name type="common">Asian soybean rust disease fungus</name>
    <dbReference type="NCBI Taxonomy" id="170000"/>
    <lineage>
        <taxon>Eukaryota</taxon>
        <taxon>Fungi</taxon>
        <taxon>Dikarya</taxon>
        <taxon>Basidiomycota</taxon>
        <taxon>Pucciniomycotina</taxon>
        <taxon>Pucciniomycetes</taxon>
        <taxon>Pucciniales</taxon>
        <taxon>Phakopsoraceae</taxon>
        <taxon>Phakopsora</taxon>
    </lineage>
</organism>
<comment type="similarity">
    <text evidence="1">Belongs to the pseudouridine synthase TruD family.</text>
</comment>
<dbReference type="InterPro" id="IPR001656">
    <property type="entry name" value="PsdUridine_synth_TruD"/>
</dbReference>
<dbReference type="GO" id="GO:0001522">
    <property type="term" value="P:pseudouridine synthesis"/>
    <property type="evidence" value="ECO:0007669"/>
    <property type="project" value="InterPro"/>
</dbReference>
<dbReference type="GO" id="GO:0009982">
    <property type="term" value="F:pseudouridine synthase activity"/>
    <property type="evidence" value="ECO:0007669"/>
    <property type="project" value="InterPro"/>
</dbReference>
<keyword evidence="2" id="KW-0413">Isomerase</keyword>
<dbReference type="SUPFAM" id="SSF55120">
    <property type="entry name" value="Pseudouridine synthase"/>
    <property type="match status" value="1"/>
</dbReference>